<dbReference type="PROSITE" id="PS51257">
    <property type="entry name" value="PROKAR_LIPOPROTEIN"/>
    <property type="match status" value="1"/>
</dbReference>
<proteinExistence type="predicted"/>
<evidence type="ECO:0000256" key="1">
    <source>
        <dbReference type="SAM" id="SignalP"/>
    </source>
</evidence>
<organism evidence="3 4">
    <name type="scientific">Pedobacter frigiditerrae</name>
    <dbReference type="NCBI Taxonomy" id="2530452"/>
    <lineage>
        <taxon>Bacteria</taxon>
        <taxon>Pseudomonadati</taxon>
        <taxon>Bacteroidota</taxon>
        <taxon>Sphingobacteriia</taxon>
        <taxon>Sphingobacteriales</taxon>
        <taxon>Sphingobacteriaceae</taxon>
        <taxon>Pedobacter</taxon>
    </lineage>
</organism>
<evidence type="ECO:0000259" key="2">
    <source>
        <dbReference type="PROSITE" id="PS50213"/>
    </source>
</evidence>
<feature type="chain" id="PRO_5020699445" evidence="1">
    <location>
        <begin position="19"/>
        <end position="196"/>
    </location>
</feature>
<dbReference type="PANTHER" id="PTHR10900:SF77">
    <property type="entry name" value="FI19380P1"/>
    <property type="match status" value="1"/>
</dbReference>
<gene>
    <name evidence="3" type="ORF">EZ428_14390</name>
</gene>
<feature type="domain" description="FAS1" evidence="2">
    <location>
        <begin position="61"/>
        <end position="193"/>
    </location>
</feature>
<keyword evidence="4" id="KW-1185">Reference proteome</keyword>
<evidence type="ECO:0000313" key="3">
    <source>
        <dbReference type="EMBL" id="TCC90460.1"/>
    </source>
</evidence>
<sequence length="196" mass="20613">MKKFFLCLALGVVSSAFISSCSLSKADSASENLVIDSNKAVSDVVVAETNVEVGGAIMVASKNIFDNITNSKDHTTLIAAVKQAGLVEILSSDDSFTVFAPTNQAFSTIPKATLDSLMKPEAKADLTKVLTYHIVLGALRVSDLKDGEEITTVQGGKLKVGVKNGKVMINNASITISDIVSNNGITHVIDGVLMPR</sequence>
<dbReference type="FunFam" id="2.30.180.10:FF:000019">
    <property type="entry name" value="Cell surface lipoprotein"/>
    <property type="match status" value="1"/>
</dbReference>
<dbReference type="EMBL" id="SJSK01000003">
    <property type="protein sequence ID" value="TCC90460.1"/>
    <property type="molecule type" value="Genomic_DNA"/>
</dbReference>
<keyword evidence="1" id="KW-0732">Signal</keyword>
<dbReference type="InterPro" id="IPR036378">
    <property type="entry name" value="FAS1_dom_sf"/>
</dbReference>
<dbReference type="Proteomes" id="UP000292884">
    <property type="component" value="Unassembled WGS sequence"/>
</dbReference>
<dbReference type="GO" id="GO:0005615">
    <property type="term" value="C:extracellular space"/>
    <property type="evidence" value="ECO:0007669"/>
    <property type="project" value="TreeGrafter"/>
</dbReference>
<comment type="caution">
    <text evidence="3">The sequence shown here is derived from an EMBL/GenBank/DDBJ whole genome shotgun (WGS) entry which is preliminary data.</text>
</comment>
<feature type="signal peptide" evidence="1">
    <location>
        <begin position="1"/>
        <end position="18"/>
    </location>
</feature>
<dbReference type="InterPro" id="IPR050904">
    <property type="entry name" value="Adhesion/Biosynth-related"/>
</dbReference>
<dbReference type="PROSITE" id="PS50213">
    <property type="entry name" value="FAS1"/>
    <property type="match status" value="1"/>
</dbReference>
<dbReference type="AlphaFoldDB" id="A0A4R0MTT2"/>
<accession>A0A4R0MTT2</accession>
<dbReference type="Pfam" id="PF02469">
    <property type="entry name" value="Fasciclin"/>
    <property type="match status" value="1"/>
</dbReference>
<dbReference type="RefSeq" id="WP_131553859.1">
    <property type="nucleotide sequence ID" value="NZ_SJSK01000003.1"/>
</dbReference>
<dbReference type="InterPro" id="IPR000782">
    <property type="entry name" value="FAS1_domain"/>
</dbReference>
<dbReference type="Gene3D" id="2.30.180.10">
    <property type="entry name" value="FAS1 domain"/>
    <property type="match status" value="1"/>
</dbReference>
<dbReference type="SMART" id="SM00554">
    <property type="entry name" value="FAS1"/>
    <property type="match status" value="1"/>
</dbReference>
<evidence type="ECO:0000313" key="4">
    <source>
        <dbReference type="Proteomes" id="UP000292884"/>
    </source>
</evidence>
<dbReference type="PANTHER" id="PTHR10900">
    <property type="entry name" value="PERIOSTIN-RELATED"/>
    <property type="match status" value="1"/>
</dbReference>
<protein>
    <submittedName>
        <fullName evidence="3">Fasciclin domain-containing protein</fullName>
    </submittedName>
</protein>
<reference evidence="3 4" key="1">
    <citation type="submission" date="2019-02" db="EMBL/GenBank/DDBJ databases">
        <title>Pedobacter sp. RP-1-13 sp. nov., isolated from Arctic soil.</title>
        <authorList>
            <person name="Dahal R.H."/>
        </authorList>
    </citation>
    <scope>NUCLEOTIDE SEQUENCE [LARGE SCALE GENOMIC DNA]</scope>
    <source>
        <strain evidence="3 4">RP-1-13</strain>
    </source>
</reference>
<dbReference type="SUPFAM" id="SSF82153">
    <property type="entry name" value="FAS1 domain"/>
    <property type="match status" value="1"/>
</dbReference>
<name>A0A4R0MTT2_9SPHI</name>
<dbReference type="OrthoDB" id="9800666at2"/>